<dbReference type="SUPFAM" id="SSF55653">
    <property type="entry name" value="Ribosomal protein L9 C-domain"/>
    <property type="match status" value="1"/>
</dbReference>
<keyword evidence="4 7" id="KW-0689">Ribosomal protein</keyword>
<evidence type="ECO:0000256" key="8">
    <source>
        <dbReference type="SAM" id="Coils"/>
    </source>
</evidence>
<dbReference type="Pfam" id="PF03948">
    <property type="entry name" value="Ribosomal_L9_C"/>
    <property type="match status" value="1"/>
</dbReference>
<dbReference type="KEGG" id="dog:HP555_11470"/>
<dbReference type="InterPro" id="IPR036935">
    <property type="entry name" value="Ribosomal_bL9_N_sf"/>
</dbReference>
<dbReference type="PROSITE" id="PS00651">
    <property type="entry name" value="RIBOSOMAL_L9"/>
    <property type="match status" value="1"/>
</dbReference>
<dbReference type="HAMAP" id="MF_00503">
    <property type="entry name" value="Ribosomal_bL9"/>
    <property type="match status" value="1"/>
</dbReference>
<evidence type="ECO:0000313" key="10">
    <source>
        <dbReference type="EMBL" id="QQG66441.1"/>
    </source>
</evidence>
<dbReference type="Pfam" id="PF01281">
    <property type="entry name" value="Ribosomal_L9_N"/>
    <property type="match status" value="1"/>
</dbReference>
<dbReference type="PANTHER" id="PTHR21368">
    <property type="entry name" value="50S RIBOSOMAL PROTEIN L9"/>
    <property type="match status" value="1"/>
</dbReference>
<dbReference type="Gene3D" id="3.40.5.10">
    <property type="entry name" value="Ribosomal protein L9, N-terminal domain"/>
    <property type="match status" value="1"/>
</dbReference>
<gene>
    <name evidence="7" type="primary">rplI</name>
    <name evidence="10" type="ORF">HP555_11470</name>
</gene>
<evidence type="ECO:0000256" key="4">
    <source>
        <dbReference type="ARBA" id="ARBA00022980"/>
    </source>
</evidence>
<protein>
    <recommendedName>
        <fullName evidence="6 7">Large ribosomal subunit protein bL9</fullName>
    </recommendedName>
</protein>
<accession>A0A7T6AR57</accession>
<comment type="function">
    <text evidence="7">Binds to the 23S rRNA.</text>
</comment>
<evidence type="ECO:0000259" key="9">
    <source>
        <dbReference type="PROSITE" id="PS00651"/>
    </source>
</evidence>
<organism evidence="10 11">
    <name type="scientific">Desulfobulbus oligotrophicus</name>
    <dbReference type="NCBI Taxonomy" id="1909699"/>
    <lineage>
        <taxon>Bacteria</taxon>
        <taxon>Pseudomonadati</taxon>
        <taxon>Thermodesulfobacteriota</taxon>
        <taxon>Desulfobulbia</taxon>
        <taxon>Desulfobulbales</taxon>
        <taxon>Desulfobulbaceae</taxon>
        <taxon>Desulfobulbus</taxon>
    </lineage>
</organism>
<evidence type="ECO:0000256" key="3">
    <source>
        <dbReference type="ARBA" id="ARBA00022884"/>
    </source>
</evidence>
<evidence type="ECO:0000256" key="5">
    <source>
        <dbReference type="ARBA" id="ARBA00023274"/>
    </source>
</evidence>
<dbReference type="GO" id="GO:0003735">
    <property type="term" value="F:structural constituent of ribosome"/>
    <property type="evidence" value="ECO:0007669"/>
    <property type="project" value="InterPro"/>
</dbReference>
<evidence type="ECO:0000256" key="1">
    <source>
        <dbReference type="ARBA" id="ARBA00010605"/>
    </source>
</evidence>
<dbReference type="GO" id="GO:0005840">
    <property type="term" value="C:ribosome"/>
    <property type="evidence" value="ECO:0007669"/>
    <property type="project" value="UniProtKB-KW"/>
</dbReference>
<keyword evidence="3 7" id="KW-0694">RNA-binding</keyword>
<feature type="domain" description="Ribosomal protein L9" evidence="9">
    <location>
        <begin position="13"/>
        <end position="40"/>
    </location>
</feature>
<evidence type="ECO:0000256" key="2">
    <source>
        <dbReference type="ARBA" id="ARBA00022730"/>
    </source>
</evidence>
<proteinExistence type="inferred from homology"/>
<dbReference type="NCBIfam" id="TIGR00158">
    <property type="entry name" value="L9"/>
    <property type="match status" value="1"/>
</dbReference>
<dbReference type="InterPro" id="IPR009027">
    <property type="entry name" value="Ribosomal_bL9/RNase_H1_N"/>
</dbReference>
<dbReference type="GO" id="GO:1990904">
    <property type="term" value="C:ribonucleoprotein complex"/>
    <property type="evidence" value="ECO:0007669"/>
    <property type="project" value="UniProtKB-KW"/>
</dbReference>
<evidence type="ECO:0000256" key="6">
    <source>
        <dbReference type="ARBA" id="ARBA00035292"/>
    </source>
</evidence>
<keyword evidence="2 7" id="KW-0699">rRNA-binding</keyword>
<evidence type="ECO:0000256" key="7">
    <source>
        <dbReference type="HAMAP-Rule" id="MF_00503"/>
    </source>
</evidence>
<sequence>MEIILKETIETLGREGDVVNVKPGYARNFLIPQQKAVLVTKASLAQLENEKQAIAARLAEQQKEAEGLAAQLEGKVVVLDKRVGSENRLFGSVTTNDIAVALQETGITVDRRAVVLPEPIKTIGEFKVTVKTGYQTFATVLVQVVPENIEGVQ</sequence>
<keyword evidence="8" id="KW-0175">Coiled coil</keyword>
<keyword evidence="11" id="KW-1185">Reference proteome</keyword>
<name>A0A7T6AR57_9BACT</name>
<dbReference type="InterPro" id="IPR020069">
    <property type="entry name" value="Ribosomal_bL9_C"/>
</dbReference>
<evidence type="ECO:0000313" key="11">
    <source>
        <dbReference type="Proteomes" id="UP000596092"/>
    </source>
</evidence>
<dbReference type="InterPro" id="IPR000244">
    <property type="entry name" value="Ribosomal_bL9"/>
</dbReference>
<dbReference type="GO" id="GO:0019843">
    <property type="term" value="F:rRNA binding"/>
    <property type="evidence" value="ECO:0007669"/>
    <property type="project" value="UniProtKB-UniRule"/>
</dbReference>
<comment type="similarity">
    <text evidence="1 7">Belongs to the bacterial ribosomal protein bL9 family.</text>
</comment>
<dbReference type="RefSeq" id="WP_199262619.1">
    <property type="nucleotide sequence ID" value="NZ_CP054140.1"/>
</dbReference>
<reference evidence="10 11" key="1">
    <citation type="submission" date="2020-05" db="EMBL/GenBank/DDBJ databases">
        <title>Complete genome of Desulfobulbus oligotrophicus.</title>
        <authorList>
            <person name="Podar M."/>
        </authorList>
    </citation>
    <scope>NUCLEOTIDE SEQUENCE [LARGE SCALE GENOMIC DNA]</scope>
    <source>
        <strain evidence="10 11">Prop6</strain>
    </source>
</reference>
<dbReference type="InterPro" id="IPR020594">
    <property type="entry name" value="Ribosomal_bL9_bac/chp"/>
</dbReference>
<dbReference type="InterPro" id="IPR036791">
    <property type="entry name" value="Ribosomal_bL9_C_sf"/>
</dbReference>
<dbReference type="InterPro" id="IPR020070">
    <property type="entry name" value="Ribosomal_bL9_N"/>
</dbReference>
<dbReference type="Proteomes" id="UP000596092">
    <property type="component" value="Chromosome"/>
</dbReference>
<dbReference type="Gene3D" id="3.10.430.100">
    <property type="entry name" value="Ribosomal protein L9, C-terminal domain"/>
    <property type="match status" value="1"/>
</dbReference>
<dbReference type="GO" id="GO:0006412">
    <property type="term" value="P:translation"/>
    <property type="evidence" value="ECO:0007669"/>
    <property type="project" value="UniProtKB-UniRule"/>
</dbReference>
<dbReference type="EMBL" id="CP054140">
    <property type="protein sequence ID" value="QQG66441.1"/>
    <property type="molecule type" value="Genomic_DNA"/>
</dbReference>
<keyword evidence="5 7" id="KW-0687">Ribonucleoprotein</keyword>
<feature type="coiled-coil region" evidence="8">
    <location>
        <begin position="44"/>
        <end position="75"/>
    </location>
</feature>
<dbReference type="AlphaFoldDB" id="A0A7T6AR57"/>
<dbReference type="SUPFAM" id="SSF55658">
    <property type="entry name" value="L9 N-domain-like"/>
    <property type="match status" value="1"/>
</dbReference>